<dbReference type="RefSeq" id="XP_020450855.1">
    <property type="nucleotide sequence ID" value="XM_020595199.1"/>
</dbReference>
<dbReference type="GO" id="GO:2000042">
    <property type="term" value="P:negative regulation of double-strand break repair via homologous recombination"/>
    <property type="evidence" value="ECO:0007669"/>
    <property type="project" value="TreeGrafter"/>
</dbReference>
<protein>
    <submittedName>
        <fullName evidence="2">Uncharacterized protein</fullName>
    </submittedName>
</protein>
<dbReference type="CTD" id="112441434"/>
<feature type="compositionally biased region" description="Polar residues" evidence="1">
    <location>
        <begin position="89"/>
        <end position="98"/>
    </location>
</feature>
<dbReference type="RefSeq" id="XP_020450854.1">
    <property type="nucleotide sequence ID" value="XM_020595198.1"/>
</dbReference>
<feature type="region of interest" description="Disordered" evidence="1">
    <location>
        <begin position="89"/>
        <end position="132"/>
    </location>
</feature>
<dbReference type="PANTHER" id="PTHR41404:SF1">
    <property type="entry name" value="SHIELDIN COMPLEX SUBUNIT 3"/>
    <property type="match status" value="1"/>
</dbReference>
<keyword evidence="3" id="KW-1185">Reference proteome</keyword>
<feature type="compositionally biased region" description="Basic and acidic residues" evidence="1">
    <location>
        <begin position="102"/>
        <end position="111"/>
    </location>
</feature>
<evidence type="ECO:0000313" key="3">
    <source>
        <dbReference type="Proteomes" id="UP000261600"/>
    </source>
</evidence>
<dbReference type="STRING" id="43700.ENSMALP00000005636"/>
<evidence type="ECO:0000313" key="2">
    <source>
        <dbReference type="Ensembl" id="ENSMALP00000005636.1"/>
    </source>
</evidence>
<dbReference type="GO" id="GO:2001034">
    <property type="term" value="P:positive regulation of double-strand break repair via nonhomologous end joining"/>
    <property type="evidence" value="ECO:0007669"/>
    <property type="project" value="TreeGrafter"/>
</dbReference>
<dbReference type="PANTHER" id="PTHR41404">
    <property type="entry name" value="SHIELDIN COMPLEX SUBUNIT 3"/>
    <property type="match status" value="1"/>
</dbReference>
<dbReference type="RefSeq" id="XP_020450851.1">
    <property type="nucleotide sequence ID" value="XM_020595195.1"/>
</dbReference>
<name>A0A3Q3IXP7_MONAL</name>
<dbReference type="Proteomes" id="UP000261600">
    <property type="component" value="Unplaced"/>
</dbReference>
<dbReference type="InterPro" id="IPR039996">
    <property type="entry name" value="Shieldin_RINN1"/>
</dbReference>
<dbReference type="RefSeq" id="XP_020450853.1">
    <property type="nucleotide sequence ID" value="XM_020595197.1"/>
</dbReference>
<reference evidence="2" key="1">
    <citation type="submission" date="2025-08" db="UniProtKB">
        <authorList>
            <consortium name="Ensembl"/>
        </authorList>
    </citation>
    <scope>IDENTIFICATION</scope>
</reference>
<sequence>MCMEDVVLHYQPGSAAGLSSLLERAEKLLEPFPCRTPLVFTPWFPTSTAGHRLPIRPAKPAPVITFSGDIFVSDNRLLTDTAAAKVKTLSESRLQPSDDSFVPEKRHDRPRAGTIRTTPVNPQKNKDAACVPPTSDHLLPASLCDKPERGVTRLSPKKWTQNNKDGFTITDSPIRRSWSVFTQRGVLLQSSQSLSKQFHHMVSTHRLHLRQRVKWVISEHNCGAARGIEQVWHTVSRSIQSSRLPTCNANIQRERAEIWVFCDVLYSEQVGRFLKDELQLSGRISLSVRTLGNIFSM</sequence>
<accession>A0A3Q3IXP7</accession>
<dbReference type="GO" id="GO:0045830">
    <property type="term" value="P:positive regulation of isotype switching"/>
    <property type="evidence" value="ECO:0007669"/>
    <property type="project" value="TreeGrafter"/>
</dbReference>
<dbReference type="GeneID" id="109957365"/>
<dbReference type="KEGG" id="malb:109957365"/>
<dbReference type="OrthoDB" id="5963356at2759"/>
<dbReference type="AlphaFoldDB" id="A0A3Q3IXP7"/>
<proteinExistence type="predicted"/>
<organism evidence="2 3">
    <name type="scientific">Monopterus albus</name>
    <name type="common">Swamp eel</name>
    <dbReference type="NCBI Taxonomy" id="43700"/>
    <lineage>
        <taxon>Eukaryota</taxon>
        <taxon>Metazoa</taxon>
        <taxon>Chordata</taxon>
        <taxon>Craniata</taxon>
        <taxon>Vertebrata</taxon>
        <taxon>Euteleostomi</taxon>
        <taxon>Actinopterygii</taxon>
        <taxon>Neopterygii</taxon>
        <taxon>Teleostei</taxon>
        <taxon>Neoteleostei</taxon>
        <taxon>Acanthomorphata</taxon>
        <taxon>Anabantaria</taxon>
        <taxon>Synbranchiformes</taxon>
        <taxon>Synbranchidae</taxon>
        <taxon>Monopterus</taxon>
    </lineage>
</organism>
<dbReference type="CDD" id="cd22293">
    <property type="entry name" value="RBD_SHLD3_N"/>
    <property type="match status" value="1"/>
</dbReference>
<dbReference type="Ensembl" id="ENSMALT00000005761.1">
    <property type="protein sequence ID" value="ENSMALP00000005636.1"/>
    <property type="gene ID" value="ENSMALG00000004055.1"/>
</dbReference>
<reference evidence="2" key="2">
    <citation type="submission" date="2025-09" db="UniProtKB">
        <authorList>
            <consortium name="Ensembl"/>
        </authorList>
    </citation>
    <scope>IDENTIFICATION</scope>
</reference>
<evidence type="ECO:0000256" key="1">
    <source>
        <dbReference type="SAM" id="MobiDB-lite"/>
    </source>
</evidence>